<name>A0AAP9WKR7_LEPIR</name>
<accession>A0AAP9WKR7</accession>
<dbReference type="AlphaFoldDB" id="A0AAP9WKR7"/>
<reference evidence="1" key="1">
    <citation type="submission" date="2019-09" db="EMBL/GenBank/DDBJ databases">
        <title>Comparative Genomics of Leptospira interrogans Reveals Genome Plasticity - A Common Adaptive Strategy for Survival in Various Hosts.</title>
        <authorList>
            <person name="Ramli S.R."/>
            <person name="Bunk B."/>
            <person name="Goris M."/>
            <person name="Bhuju S."/>
            <person name="Jarek M."/>
            <person name="Sproer C."/>
            <person name="Mustakim S."/>
            <person name="Strommenger B."/>
            <person name="Pessler F."/>
        </authorList>
    </citation>
    <scope>NUCLEOTIDE SEQUENCE</scope>
    <source>
        <strain evidence="1">1489</strain>
    </source>
</reference>
<sequence>MKENYNILNLPQDLVEDLTTVKRINTNSQGWFDLASIREIQFGSIQIGPFKTKENGQYYTNSFGLILNSEIYDESHEILVWLPRLQHYGTWDPSHDKLHIFPNQTWTPIWFLL</sequence>
<proteinExistence type="predicted"/>
<dbReference type="EMBL" id="CP043893">
    <property type="protein sequence ID" value="QOI51401.1"/>
    <property type="molecule type" value="Genomic_DNA"/>
</dbReference>
<protein>
    <submittedName>
        <fullName evidence="1">Uncharacterized protein</fullName>
    </submittedName>
</protein>
<organism evidence="1 2">
    <name type="scientific">Leptospira interrogans serovar Bataviae</name>
    <dbReference type="NCBI Taxonomy" id="312175"/>
    <lineage>
        <taxon>Bacteria</taxon>
        <taxon>Pseudomonadati</taxon>
        <taxon>Spirochaetota</taxon>
        <taxon>Spirochaetia</taxon>
        <taxon>Leptospirales</taxon>
        <taxon>Leptospiraceae</taxon>
        <taxon>Leptospira</taxon>
    </lineage>
</organism>
<evidence type="ECO:0000313" key="2">
    <source>
        <dbReference type="Proteomes" id="UP000663255"/>
    </source>
</evidence>
<evidence type="ECO:0000313" key="1">
    <source>
        <dbReference type="EMBL" id="QOI51401.1"/>
    </source>
</evidence>
<dbReference type="Proteomes" id="UP000663255">
    <property type="component" value="Chromosome 1"/>
</dbReference>
<gene>
    <name evidence="1" type="ORF">Lepto1489_13760</name>
</gene>